<dbReference type="Gene3D" id="3.30.720.110">
    <property type="match status" value="1"/>
</dbReference>
<evidence type="ECO:0000313" key="2">
    <source>
        <dbReference type="EMBL" id="AYG95510.1"/>
    </source>
</evidence>
<sequence>MSDPAYPPLSPYLMVKRGPEALDWYRRAFGAEVVERYDMEDGRLGHATLNLNGGSLMLSDEFPEMAEITGMASPETLGGTTSSVNLSVDDVDRWFDRAVEAGATALRPPADEFYGRHGKLRDPYGHVWSIIGPAKG</sequence>
<dbReference type="PANTHER" id="PTHR34109:SF1">
    <property type="entry name" value="VOC DOMAIN-CONTAINING PROTEIN"/>
    <property type="match status" value="1"/>
</dbReference>
<dbReference type="Gene3D" id="3.30.720.120">
    <property type="match status" value="1"/>
</dbReference>
<gene>
    <name evidence="2" type="ORF">D8I30_10235</name>
</gene>
<name>A0A494RLI1_9CAUL</name>
<evidence type="ECO:0000259" key="1">
    <source>
        <dbReference type="PROSITE" id="PS51819"/>
    </source>
</evidence>
<dbReference type="InterPro" id="IPR037523">
    <property type="entry name" value="VOC_core"/>
</dbReference>
<reference evidence="2 3" key="1">
    <citation type="submission" date="2018-10" db="EMBL/GenBank/DDBJ databases">
        <title>Complete genome sequence of Brevundimonas naejangsanensis BRV3.</title>
        <authorList>
            <person name="Berrios L."/>
            <person name="Ely B."/>
        </authorList>
    </citation>
    <scope>NUCLEOTIDE SEQUENCE [LARGE SCALE GENOMIC DNA]</scope>
    <source>
        <strain evidence="2 3">BRV3</strain>
    </source>
</reference>
<dbReference type="InterPro" id="IPR004360">
    <property type="entry name" value="Glyas_Fos-R_dOase_dom"/>
</dbReference>
<dbReference type="PANTHER" id="PTHR34109">
    <property type="entry name" value="BNAUNNG04460D PROTEIN-RELATED"/>
    <property type="match status" value="1"/>
</dbReference>
<proteinExistence type="predicted"/>
<evidence type="ECO:0000313" key="3">
    <source>
        <dbReference type="Proteomes" id="UP000276984"/>
    </source>
</evidence>
<dbReference type="AlphaFoldDB" id="A0A494RLI1"/>
<organism evidence="2 3">
    <name type="scientific">Brevundimonas naejangsanensis</name>
    <dbReference type="NCBI Taxonomy" id="588932"/>
    <lineage>
        <taxon>Bacteria</taxon>
        <taxon>Pseudomonadati</taxon>
        <taxon>Pseudomonadota</taxon>
        <taxon>Alphaproteobacteria</taxon>
        <taxon>Caulobacterales</taxon>
        <taxon>Caulobacteraceae</taxon>
        <taxon>Brevundimonas</taxon>
    </lineage>
</organism>
<dbReference type="EMBL" id="CP032707">
    <property type="protein sequence ID" value="AYG95510.1"/>
    <property type="molecule type" value="Genomic_DNA"/>
</dbReference>
<dbReference type="Proteomes" id="UP000276984">
    <property type="component" value="Chromosome"/>
</dbReference>
<accession>A0A494RLI1</accession>
<feature type="domain" description="VOC" evidence="1">
    <location>
        <begin position="7"/>
        <end position="133"/>
    </location>
</feature>
<dbReference type="PROSITE" id="PS51819">
    <property type="entry name" value="VOC"/>
    <property type="match status" value="1"/>
</dbReference>
<dbReference type="SUPFAM" id="SSF54593">
    <property type="entry name" value="Glyoxalase/Bleomycin resistance protein/Dihydroxybiphenyl dioxygenase"/>
    <property type="match status" value="1"/>
</dbReference>
<dbReference type="OrthoDB" id="9795306at2"/>
<protein>
    <submittedName>
        <fullName evidence="2">VOC family protein</fullName>
    </submittedName>
</protein>
<keyword evidence="3" id="KW-1185">Reference proteome</keyword>
<dbReference type="Pfam" id="PF00903">
    <property type="entry name" value="Glyoxalase"/>
    <property type="match status" value="1"/>
</dbReference>
<dbReference type="CDD" id="cd07246">
    <property type="entry name" value="VOC_like"/>
    <property type="match status" value="1"/>
</dbReference>
<dbReference type="InterPro" id="IPR029068">
    <property type="entry name" value="Glyas_Bleomycin-R_OHBP_Dase"/>
</dbReference>